<dbReference type="OrthoDB" id="9802350at2"/>
<dbReference type="PANTHER" id="PTHR47478:SF1">
    <property type="entry name" value="PYRIMIDINE 5'-NUCLEOTIDASE YJJG"/>
    <property type="match status" value="1"/>
</dbReference>
<evidence type="ECO:0000313" key="2">
    <source>
        <dbReference type="Proteomes" id="UP000018439"/>
    </source>
</evidence>
<accession>F3ZSD3</accession>
<dbReference type="PANTHER" id="PTHR47478">
    <property type="match status" value="1"/>
</dbReference>
<dbReference type="InterPro" id="IPR023198">
    <property type="entry name" value="PGP-like_dom2"/>
</dbReference>
<dbReference type="SFLD" id="SFLDG01135">
    <property type="entry name" value="C1.5.6:_HAD__Beta-PGM__Phospha"/>
    <property type="match status" value="1"/>
</dbReference>
<dbReference type="SFLD" id="SFLDG01129">
    <property type="entry name" value="C1.5:_HAD__Beta-PGM__Phosphata"/>
    <property type="match status" value="1"/>
</dbReference>
<dbReference type="InterPro" id="IPR052550">
    <property type="entry name" value="Pyrimidine_5'-ntase_YjjG"/>
</dbReference>
<gene>
    <name evidence="1" type="ORF">Bcop_0652</name>
</gene>
<reference evidence="1 2" key="1">
    <citation type="journal article" date="2011" name="Stand. Genomic Sci.">
        <title>Non-contiguous finished genome sequence of Bacteroides coprosuis type strain (PC139).</title>
        <authorList>
            <person name="Land M."/>
            <person name="Held B."/>
            <person name="Gronow S."/>
            <person name="Abt B."/>
            <person name="Lucas S."/>
            <person name="Del Rio T.G."/>
            <person name="Nolan M."/>
            <person name="Tice H."/>
            <person name="Cheng J.F."/>
            <person name="Pitluck S."/>
            <person name="Liolios K."/>
            <person name="Pagani I."/>
            <person name="Ivanova N."/>
            <person name="Mavromatis K."/>
            <person name="Mikhailova N."/>
            <person name="Pati A."/>
            <person name="Tapia R."/>
            <person name="Han C."/>
            <person name="Goodwin L."/>
            <person name="Chen A."/>
            <person name="Palaniappan K."/>
            <person name="Hauser L."/>
            <person name="Brambilla E.M."/>
            <person name="Rohde M."/>
            <person name="Goker M."/>
            <person name="Detter J.C."/>
            <person name="Woyke T."/>
            <person name="Bristow J."/>
            <person name="Eisen J.A."/>
            <person name="Markowitz V."/>
            <person name="Hugenholtz P."/>
            <person name="Kyrpides N.C."/>
            <person name="Klenk H.P."/>
            <person name="Lapidus A."/>
        </authorList>
    </citation>
    <scope>NUCLEOTIDE SEQUENCE</scope>
    <source>
        <strain evidence="1 2">DSM 18011</strain>
    </source>
</reference>
<protein>
    <submittedName>
        <fullName evidence="1">HAD superfamily (Subfamily IA) hydrolase, TIGR02254</fullName>
    </submittedName>
</protein>
<dbReference type="STRING" id="679937.Bcop_0652"/>
<dbReference type="NCBIfam" id="TIGR02254">
    <property type="entry name" value="YjjG_YfnB"/>
    <property type="match status" value="1"/>
</dbReference>
<dbReference type="eggNOG" id="COG1011">
    <property type="taxonomic scope" value="Bacteria"/>
</dbReference>
<dbReference type="Proteomes" id="UP000018439">
    <property type="component" value="Chromosome"/>
</dbReference>
<name>F3ZSD3_9BACE</name>
<dbReference type="AlphaFoldDB" id="F3ZSD3"/>
<dbReference type="HOGENOM" id="CLU_045011_8_1_10"/>
<keyword evidence="2" id="KW-1185">Reference proteome</keyword>
<dbReference type="InterPro" id="IPR023214">
    <property type="entry name" value="HAD_sf"/>
</dbReference>
<organism evidence="1 2">
    <name type="scientific">Bacteroides coprosuis DSM 18011</name>
    <dbReference type="NCBI Taxonomy" id="679937"/>
    <lineage>
        <taxon>Bacteria</taxon>
        <taxon>Pseudomonadati</taxon>
        <taxon>Bacteroidota</taxon>
        <taxon>Bacteroidia</taxon>
        <taxon>Bacteroidales</taxon>
        <taxon>Bacteroidaceae</taxon>
        <taxon>Bacteroides</taxon>
    </lineage>
</organism>
<proteinExistence type="predicted"/>
<dbReference type="InterPro" id="IPR011951">
    <property type="entry name" value="HAD-SF_hydro_IA_YjjG/PynA"/>
</dbReference>
<keyword evidence="1" id="KW-0378">Hydrolase</keyword>
<evidence type="ECO:0000313" key="1">
    <source>
        <dbReference type="EMBL" id="EGJ70870.1"/>
    </source>
</evidence>
<dbReference type="InterPro" id="IPR006439">
    <property type="entry name" value="HAD-SF_hydro_IA"/>
</dbReference>
<dbReference type="Gene3D" id="1.10.150.240">
    <property type="entry name" value="Putative phosphatase, domain 2"/>
    <property type="match status" value="1"/>
</dbReference>
<dbReference type="SFLD" id="SFLDS00003">
    <property type="entry name" value="Haloacid_Dehalogenase"/>
    <property type="match status" value="1"/>
</dbReference>
<dbReference type="GO" id="GO:0008253">
    <property type="term" value="F:5'-nucleotidase activity"/>
    <property type="evidence" value="ECO:0007669"/>
    <property type="project" value="InterPro"/>
</dbReference>
<dbReference type="PRINTS" id="PR00413">
    <property type="entry name" value="HADHALOGNASE"/>
</dbReference>
<dbReference type="EMBL" id="CM001167">
    <property type="protein sequence ID" value="EGJ70870.1"/>
    <property type="molecule type" value="Genomic_DNA"/>
</dbReference>
<dbReference type="NCBIfam" id="TIGR01549">
    <property type="entry name" value="HAD-SF-IA-v1"/>
    <property type="match status" value="1"/>
</dbReference>
<dbReference type="SUPFAM" id="SSF56784">
    <property type="entry name" value="HAD-like"/>
    <property type="match status" value="1"/>
</dbReference>
<dbReference type="Gene3D" id="3.40.50.1000">
    <property type="entry name" value="HAD superfamily/HAD-like"/>
    <property type="match status" value="1"/>
</dbReference>
<dbReference type="Pfam" id="PF00702">
    <property type="entry name" value="Hydrolase"/>
    <property type="match status" value="1"/>
</dbReference>
<dbReference type="InterPro" id="IPR036412">
    <property type="entry name" value="HAD-like_sf"/>
</dbReference>
<sequence length="230" mass="26665">MYKAIFFDLDDTLWSFSKNAEEAFREVYHQFSFGRYFIDFNHFYSLYQEKNKELWYLYGQGKIDRNTLNSVRFHYPLVRVGVYDEALVNNYSKYFFRLIPTKSNLIEGAIDVLEASASKYPLYILSNGFKELQYEKMRNSNILQYFSGVILSDEVGVNKPDARIFNYALQKAGVINSEALMVGDNWVADIEGAKNAGIDQAFLSKKVSPNNSFIPTYQISSLMDLIDVIR</sequence>